<dbReference type="GO" id="GO:1902480">
    <property type="term" value="P:protein localization to mitotic spindle"/>
    <property type="evidence" value="ECO:0007669"/>
    <property type="project" value="Ensembl"/>
</dbReference>
<evidence type="ECO:0000259" key="8">
    <source>
        <dbReference type="Pfam" id="PF07894"/>
    </source>
</evidence>
<dbReference type="GO" id="GO:0070372">
    <property type="term" value="P:regulation of ERK1 and ERK2 cascade"/>
    <property type="evidence" value="ECO:0007669"/>
    <property type="project" value="Ensembl"/>
</dbReference>
<dbReference type="GO" id="GO:0045171">
    <property type="term" value="C:intercellular bridge"/>
    <property type="evidence" value="ECO:0007669"/>
    <property type="project" value="Ensembl"/>
</dbReference>
<reference evidence="9" key="2">
    <citation type="submission" date="2025-08" db="UniProtKB">
        <authorList>
            <consortium name="Ensembl"/>
        </authorList>
    </citation>
    <scope>IDENTIFICATION</scope>
</reference>
<dbReference type="InterPro" id="IPR051226">
    <property type="entry name" value="PP1_Regulatory_Subunit"/>
</dbReference>
<feature type="region of interest" description="Disordered" evidence="7">
    <location>
        <begin position="633"/>
        <end position="696"/>
    </location>
</feature>
<name>A0A7N9CIL3_MACFA</name>
<keyword evidence="5 6" id="KW-0040">ANK repeat</keyword>
<comment type="similarity">
    <text evidence="2">Belongs to the FAM83 family.</text>
</comment>
<dbReference type="Pfam" id="PF07894">
    <property type="entry name" value="SACK1"/>
    <property type="match status" value="1"/>
</dbReference>
<dbReference type="Ensembl" id="ENSMFAT00000096373.1">
    <property type="protein sequence ID" value="ENSMFAP00000050436.1"/>
    <property type="gene ID" value="ENSMFAG00000001827.2"/>
</dbReference>
<dbReference type="AlphaFoldDB" id="A0A7N9CIL3"/>
<dbReference type="GO" id="GO:0004857">
    <property type="term" value="F:enzyme inhibitor activity"/>
    <property type="evidence" value="ECO:0007669"/>
    <property type="project" value="TreeGrafter"/>
</dbReference>
<dbReference type="PANTHER" id="PTHR24179:SF31">
    <property type="entry name" value="PROTEIN PHOSPHATASE 1 REGULATORY INHIBITOR SUBUNIT 16B"/>
    <property type="match status" value="1"/>
</dbReference>
<dbReference type="PROSITE" id="PS50297">
    <property type="entry name" value="ANK_REP_REGION"/>
    <property type="match status" value="2"/>
</dbReference>
<dbReference type="GO" id="GO:0016477">
    <property type="term" value="P:cell migration"/>
    <property type="evidence" value="ECO:0007669"/>
    <property type="project" value="Ensembl"/>
</dbReference>
<feature type="compositionally biased region" description="Basic and acidic residues" evidence="7">
    <location>
        <begin position="570"/>
        <end position="580"/>
    </location>
</feature>
<feature type="domain" description="Scaffolding anchor of CK1" evidence="8">
    <location>
        <begin position="349"/>
        <end position="492"/>
    </location>
</feature>
<sequence>MRPQPHQRPRCPGPRCTVLAPSQGRGEGSGHGQPRGPADGAAAAGEGAHAGAAAGRPEAPGPAAEEVGTVRAGLAAPQAKARAEAQHGQPPQESVIRGQRGPAGGLAEERRRGSGADLLAVNSDGNMPYDLCEDEPTLDVIETCMAYQGITQEKINEMRAAPEQQMIADIHCMIAAGQDLDWIDAQGATLLHIAGANGYLRAAELLLDHGVRVDVKDWDGWEPLHAAAFWGQMQMAELLVSHGASLSARTSMDEMPIDLCEEEEFKVLLLELKHKHDVIMKSQLRHKSSLSRRTSSAGSRGKVVRRASLSDRTNLYRKEYEGEAILWQQRSAAEDQRTSTYNGDIRETRTDQENKDPVIAVVMDVFTDIDIFRDLQEICRKQGVAVYILLDQALLSQFLDMCMDLKVHPEQEKLMTVRTITGNIYYARSGTKIIGKVHEKFTLIDGIRVATGSYSFTWTDGKLNSSNLVILSGQVVEHFDLEFRILYAQSKPISPKLLSHFQSSNKFDHLTDRKPQSKELTLGNLLRMRLARLSSTPRKADLDPEMPAEGKAERKPHDCESSTVSEEDYFNSHRDELQSRKAIDAATQTEPGEEMPRLSVSEVGTQTSITTACAGTQTAVTTRIASSQTMVWSRSTTTQTDMDENILFPQGTQSTEGSPVSKMSVSRSSSLKSSSSVSSQGSVASSTGSPASIRATDFHNPGYPKYLGTPYMELYLSDSLRNLNKERQFHFAGIRSRLNHMLAMLSRRTLFTENHFGLHSGNFSRVNLLAIRDAALYPSYQ</sequence>
<feature type="region of interest" description="Disordered" evidence="7">
    <location>
        <begin position="534"/>
        <end position="580"/>
    </location>
</feature>
<dbReference type="GO" id="GO:1902808">
    <property type="term" value="P:positive regulation of cell cycle G1/S phase transition"/>
    <property type="evidence" value="ECO:0007669"/>
    <property type="project" value="Ensembl"/>
</dbReference>
<dbReference type="GO" id="GO:0008283">
    <property type="term" value="P:cell population proliferation"/>
    <property type="evidence" value="ECO:0007669"/>
    <property type="project" value="Ensembl"/>
</dbReference>
<reference evidence="9 10" key="1">
    <citation type="submission" date="2013-03" db="EMBL/GenBank/DDBJ databases">
        <authorList>
            <person name="Warren W."/>
            <person name="Wilson R.K."/>
        </authorList>
    </citation>
    <scope>NUCLEOTIDE SEQUENCE</scope>
</reference>
<dbReference type="Gene3D" id="1.25.40.20">
    <property type="entry name" value="Ankyrin repeat-containing domain"/>
    <property type="match status" value="1"/>
</dbReference>
<dbReference type="SUPFAM" id="SSF48403">
    <property type="entry name" value="Ankyrin repeat"/>
    <property type="match status" value="1"/>
</dbReference>
<organism evidence="9 10">
    <name type="scientific">Macaca fascicularis</name>
    <name type="common">Crab-eating macaque</name>
    <name type="synonym">Cynomolgus monkey</name>
    <dbReference type="NCBI Taxonomy" id="9541"/>
    <lineage>
        <taxon>Eukaryota</taxon>
        <taxon>Metazoa</taxon>
        <taxon>Chordata</taxon>
        <taxon>Craniata</taxon>
        <taxon>Vertebrata</taxon>
        <taxon>Euteleostomi</taxon>
        <taxon>Mammalia</taxon>
        <taxon>Eutheria</taxon>
        <taxon>Euarchontoglires</taxon>
        <taxon>Primates</taxon>
        <taxon>Haplorrhini</taxon>
        <taxon>Catarrhini</taxon>
        <taxon>Cercopithecidae</taxon>
        <taxon>Cercopithecinae</taxon>
        <taxon>Macaca</taxon>
    </lineage>
</organism>
<feature type="compositionally biased region" description="Basic and acidic residues" evidence="7">
    <location>
        <begin position="538"/>
        <end position="560"/>
    </location>
</feature>
<dbReference type="PANTHER" id="PTHR24179">
    <property type="entry name" value="PROTEIN PHOSPHATASE 1 REGULATORY SUBUNIT 12"/>
    <property type="match status" value="1"/>
</dbReference>
<dbReference type="Pfam" id="PF12796">
    <property type="entry name" value="Ank_2"/>
    <property type="match status" value="1"/>
</dbReference>
<dbReference type="GO" id="GO:1903670">
    <property type="term" value="P:regulation of sprouting angiogenesis"/>
    <property type="evidence" value="ECO:0007669"/>
    <property type="project" value="TreeGrafter"/>
</dbReference>
<feature type="compositionally biased region" description="Low complexity" evidence="7">
    <location>
        <begin position="658"/>
        <end position="689"/>
    </location>
</feature>
<dbReference type="PROSITE" id="PS50088">
    <property type="entry name" value="ANK_REPEAT"/>
    <property type="match status" value="2"/>
</dbReference>
<keyword evidence="10" id="KW-1185">Reference proteome</keyword>
<comment type="subcellular location">
    <subcellularLocation>
        <location evidence="1">Cytoplasm</location>
    </subcellularLocation>
</comment>
<feature type="repeat" description="ANK" evidence="6">
    <location>
        <begin position="219"/>
        <end position="251"/>
    </location>
</feature>
<evidence type="ECO:0000256" key="4">
    <source>
        <dbReference type="ARBA" id="ARBA00022737"/>
    </source>
</evidence>
<dbReference type="GO" id="GO:0051310">
    <property type="term" value="P:metaphase chromosome alignment"/>
    <property type="evidence" value="ECO:0007669"/>
    <property type="project" value="Ensembl"/>
</dbReference>
<evidence type="ECO:0000313" key="9">
    <source>
        <dbReference type="Ensembl" id="ENSMFAP00000050436.1"/>
    </source>
</evidence>
<dbReference type="SMART" id="SM00248">
    <property type="entry name" value="ANK"/>
    <property type="match status" value="2"/>
</dbReference>
<evidence type="ECO:0000256" key="6">
    <source>
        <dbReference type="PROSITE-ProRule" id="PRU00023"/>
    </source>
</evidence>
<dbReference type="GO" id="GO:0097431">
    <property type="term" value="C:mitotic spindle pole"/>
    <property type="evidence" value="ECO:0007669"/>
    <property type="project" value="Ensembl"/>
</dbReference>
<keyword evidence="3" id="KW-0963">Cytoplasm</keyword>
<dbReference type="FunFam" id="1.25.40.20:FF:000105">
    <property type="entry name" value="protein phosphatase 1 regulatory inhibitor subunit 16B"/>
    <property type="match status" value="1"/>
</dbReference>
<dbReference type="Bgee" id="ENSMFAG00000001827">
    <property type="expression patterns" value="Expressed in colon and 4 other cell types or tissues"/>
</dbReference>
<dbReference type="GO" id="GO:0061028">
    <property type="term" value="P:establishment of endothelial barrier"/>
    <property type="evidence" value="ECO:0007669"/>
    <property type="project" value="TreeGrafter"/>
</dbReference>
<dbReference type="SUPFAM" id="SSF56024">
    <property type="entry name" value="Phospholipase D/nuclease"/>
    <property type="match status" value="1"/>
</dbReference>
<dbReference type="GO" id="GO:0019901">
    <property type="term" value="F:protein kinase binding"/>
    <property type="evidence" value="ECO:0007669"/>
    <property type="project" value="Ensembl"/>
</dbReference>
<dbReference type="FunFam" id="3.30.870.10:FF:000004">
    <property type="entry name" value="protein FAM83H isoform X2"/>
    <property type="match status" value="1"/>
</dbReference>
<dbReference type="GO" id="GO:0042176">
    <property type="term" value="P:regulation of protein catabolic process"/>
    <property type="evidence" value="ECO:0007669"/>
    <property type="project" value="Ensembl"/>
</dbReference>
<dbReference type="InterPro" id="IPR002110">
    <property type="entry name" value="Ankyrin_rpt"/>
</dbReference>
<dbReference type="GO" id="GO:0008017">
    <property type="term" value="F:microtubule binding"/>
    <property type="evidence" value="ECO:0007669"/>
    <property type="project" value="Ensembl"/>
</dbReference>
<feature type="region of interest" description="Disordered" evidence="7">
    <location>
        <begin position="1"/>
        <end position="112"/>
    </location>
</feature>
<gene>
    <name evidence="9" type="primary">FAM83D</name>
</gene>
<evidence type="ECO:0000256" key="2">
    <source>
        <dbReference type="ARBA" id="ARBA00006937"/>
    </source>
</evidence>
<feature type="repeat" description="ANK" evidence="6">
    <location>
        <begin position="186"/>
        <end position="218"/>
    </location>
</feature>
<feature type="compositionally biased region" description="Low complexity" evidence="7">
    <location>
        <begin position="36"/>
        <end position="66"/>
    </location>
</feature>
<dbReference type="GO" id="GO:0001837">
    <property type="term" value="P:epithelial to mesenchymal transition"/>
    <property type="evidence" value="ECO:0007669"/>
    <property type="project" value="Ensembl"/>
</dbReference>
<dbReference type="GeneTree" id="ENSGT00940000158405"/>
<dbReference type="Proteomes" id="UP000233100">
    <property type="component" value="Chromosome 10"/>
</dbReference>
<dbReference type="GO" id="GO:0005829">
    <property type="term" value="C:cytosol"/>
    <property type="evidence" value="ECO:0007669"/>
    <property type="project" value="Ensembl"/>
</dbReference>
<dbReference type="GO" id="GO:0017020">
    <property type="term" value="F:myosin phosphatase regulator activity"/>
    <property type="evidence" value="ECO:0007669"/>
    <property type="project" value="TreeGrafter"/>
</dbReference>
<evidence type="ECO:0000256" key="3">
    <source>
        <dbReference type="ARBA" id="ARBA00022490"/>
    </source>
</evidence>
<evidence type="ECO:0000256" key="7">
    <source>
        <dbReference type="SAM" id="MobiDB-lite"/>
    </source>
</evidence>
<reference evidence="9" key="3">
    <citation type="submission" date="2025-09" db="UniProtKB">
        <authorList>
            <consortium name="Ensembl"/>
        </authorList>
    </citation>
    <scope>IDENTIFICATION</scope>
</reference>
<proteinExistence type="inferred from homology"/>
<dbReference type="InterPro" id="IPR012461">
    <property type="entry name" value="SACK1"/>
</dbReference>
<evidence type="ECO:0000256" key="5">
    <source>
        <dbReference type="ARBA" id="ARBA00023043"/>
    </source>
</evidence>
<dbReference type="Gene3D" id="3.30.870.10">
    <property type="entry name" value="Endonuclease Chain A"/>
    <property type="match status" value="1"/>
</dbReference>
<dbReference type="InterPro" id="IPR036770">
    <property type="entry name" value="Ankyrin_rpt-contain_sf"/>
</dbReference>
<accession>A0A7N9CIL3</accession>
<evidence type="ECO:0000313" key="10">
    <source>
        <dbReference type="Proteomes" id="UP000233100"/>
    </source>
</evidence>
<dbReference type="GO" id="GO:0032006">
    <property type="term" value="P:regulation of TOR signaling"/>
    <property type="evidence" value="ECO:0007669"/>
    <property type="project" value="Ensembl"/>
</dbReference>
<evidence type="ECO:0000256" key="1">
    <source>
        <dbReference type="ARBA" id="ARBA00004496"/>
    </source>
</evidence>
<dbReference type="GO" id="GO:0019894">
    <property type="term" value="F:kinesin binding"/>
    <property type="evidence" value="ECO:0007669"/>
    <property type="project" value="Ensembl"/>
</dbReference>
<keyword evidence="4" id="KW-0677">Repeat</keyword>
<protein>
    <submittedName>
        <fullName evidence="9">Family with sequence similarity 83 member D</fullName>
    </submittedName>
</protein>